<gene>
    <name evidence="2" type="ORF">LSINAPIS_LOCUS1142</name>
</gene>
<dbReference type="PANTHER" id="PTHR12243">
    <property type="entry name" value="MADF DOMAIN TRANSCRIPTION FACTOR"/>
    <property type="match status" value="1"/>
</dbReference>
<dbReference type="Pfam" id="PF10545">
    <property type="entry name" value="MADF_DNA_bdg"/>
    <property type="match status" value="2"/>
</dbReference>
<sequence length="446" mass="53048">MPLPFNKNLDLKLLHLVRDNSVLYDTKHKKYLDFDAREVVWQKIGDILHRPPNLCKSRWINMRDMMRRKIRERHRYPNQRRYNYKYEEEMSFMLPFFKDTPPCDYSDYLEEASTCEVELPAEVFASNPMFDNEASETKPFTKRDERKDYQELNPTDPLDGFLITVGSTLRKFTPYYLNQAKSKIFQIVQEYELQQIVNKDNQPSTSCDTNRFDKKLLQLVKENPVLYDHNHAKYMDFNSREVAWQKIGDELKRPAADCKVRWVNIRDVYRRILKQKMNKRGQKKSYKYEREMSFMRPYYKDIKIVIEKAETDEECDQNDEADNDDRCSAYSDEPILRPKIEKVSKRESKRKKHMKEFVDVEDTVIHSYNEPGIQTEFDSSDPVDAFLLSIGATLKSFSPYHLNVAKSKIFSIVQEHDLQQIVQKQQGSEIGSQETKMISSSEIFMQ</sequence>
<feature type="domain" description="MADF" evidence="1">
    <location>
        <begin position="12"/>
        <end position="98"/>
    </location>
</feature>
<dbReference type="Pfam" id="PF02944">
    <property type="entry name" value="BESS"/>
    <property type="match status" value="1"/>
</dbReference>
<protein>
    <recommendedName>
        <fullName evidence="1">MADF domain-containing protein</fullName>
    </recommendedName>
</protein>
<evidence type="ECO:0000313" key="3">
    <source>
        <dbReference type="Proteomes" id="UP000324832"/>
    </source>
</evidence>
<feature type="domain" description="MADF" evidence="1">
    <location>
        <begin position="215"/>
        <end position="300"/>
    </location>
</feature>
<accession>A0A5E4PNF8</accession>
<dbReference type="SMART" id="SM00595">
    <property type="entry name" value="MADF"/>
    <property type="match status" value="2"/>
</dbReference>
<organism evidence="2 3">
    <name type="scientific">Leptidea sinapis</name>
    <dbReference type="NCBI Taxonomy" id="189913"/>
    <lineage>
        <taxon>Eukaryota</taxon>
        <taxon>Metazoa</taxon>
        <taxon>Ecdysozoa</taxon>
        <taxon>Arthropoda</taxon>
        <taxon>Hexapoda</taxon>
        <taxon>Insecta</taxon>
        <taxon>Pterygota</taxon>
        <taxon>Neoptera</taxon>
        <taxon>Endopterygota</taxon>
        <taxon>Lepidoptera</taxon>
        <taxon>Glossata</taxon>
        <taxon>Ditrysia</taxon>
        <taxon>Papilionoidea</taxon>
        <taxon>Pieridae</taxon>
        <taxon>Dismorphiinae</taxon>
        <taxon>Leptidea</taxon>
    </lineage>
</organism>
<reference evidence="2 3" key="1">
    <citation type="submission" date="2017-07" db="EMBL/GenBank/DDBJ databases">
        <authorList>
            <person name="Talla V."/>
            <person name="Backstrom N."/>
        </authorList>
    </citation>
    <scope>NUCLEOTIDE SEQUENCE [LARGE SCALE GENOMIC DNA]</scope>
</reference>
<evidence type="ECO:0000259" key="1">
    <source>
        <dbReference type="PROSITE" id="PS51029"/>
    </source>
</evidence>
<dbReference type="InterPro" id="IPR004210">
    <property type="entry name" value="BESS_motif"/>
</dbReference>
<dbReference type="Proteomes" id="UP000324832">
    <property type="component" value="Unassembled WGS sequence"/>
</dbReference>
<dbReference type="GO" id="GO:0005667">
    <property type="term" value="C:transcription regulator complex"/>
    <property type="evidence" value="ECO:0007669"/>
    <property type="project" value="TreeGrafter"/>
</dbReference>
<dbReference type="PROSITE" id="PS51029">
    <property type="entry name" value="MADF"/>
    <property type="match status" value="2"/>
</dbReference>
<proteinExistence type="predicted"/>
<name>A0A5E4PNF8_9NEOP</name>
<dbReference type="GO" id="GO:0005634">
    <property type="term" value="C:nucleus"/>
    <property type="evidence" value="ECO:0007669"/>
    <property type="project" value="TreeGrafter"/>
</dbReference>
<dbReference type="EMBL" id="FZQP02000138">
    <property type="protein sequence ID" value="VVC87568.1"/>
    <property type="molecule type" value="Genomic_DNA"/>
</dbReference>
<dbReference type="GO" id="GO:0003677">
    <property type="term" value="F:DNA binding"/>
    <property type="evidence" value="ECO:0007669"/>
    <property type="project" value="InterPro"/>
</dbReference>
<dbReference type="InterPro" id="IPR039353">
    <property type="entry name" value="TF_Adf1"/>
</dbReference>
<dbReference type="InterPro" id="IPR006578">
    <property type="entry name" value="MADF-dom"/>
</dbReference>
<keyword evidence="3" id="KW-1185">Reference proteome</keyword>
<dbReference type="GO" id="GO:0006357">
    <property type="term" value="P:regulation of transcription by RNA polymerase II"/>
    <property type="evidence" value="ECO:0007669"/>
    <property type="project" value="TreeGrafter"/>
</dbReference>
<dbReference type="AlphaFoldDB" id="A0A5E4PNF8"/>
<evidence type="ECO:0000313" key="2">
    <source>
        <dbReference type="EMBL" id="VVC87568.1"/>
    </source>
</evidence>
<dbReference type="PANTHER" id="PTHR12243:SF67">
    <property type="entry name" value="COREPRESSOR OF PANGOLIN, ISOFORM A-RELATED"/>
    <property type="match status" value="1"/>
</dbReference>